<feature type="transmembrane region" description="Helical" evidence="14">
    <location>
        <begin position="254"/>
        <end position="277"/>
    </location>
</feature>
<keyword evidence="2" id="KW-0813">Transport</keyword>
<dbReference type="GO" id="GO:0098719">
    <property type="term" value="P:sodium ion import across plasma membrane"/>
    <property type="evidence" value="ECO:0007669"/>
    <property type="project" value="TreeGrafter"/>
</dbReference>
<keyword evidence="8" id="KW-0915">Sodium</keyword>
<accession>A0AA38SQB3</accession>
<proteinExistence type="predicted"/>
<dbReference type="GO" id="GO:0015386">
    <property type="term" value="F:potassium:proton antiporter activity"/>
    <property type="evidence" value="ECO:0007669"/>
    <property type="project" value="TreeGrafter"/>
</dbReference>
<dbReference type="Proteomes" id="UP001172457">
    <property type="component" value="Chromosome 5"/>
</dbReference>
<comment type="subcellular location">
    <subcellularLocation>
        <location evidence="1">Cell membrane</location>
        <topology evidence="1">Multi-pass membrane protein</topology>
    </subcellularLocation>
</comment>
<feature type="transmembrane region" description="Helical" evidence="14">
    <location>
        <begin position="227"/>
        <end position="248"/>
    </location>
</feature>
<evidence type="ECO:0000256" key="9">
    <source>
        <dbReference type="ARBA" id="ARBA00023065"/>
    </source>
</evidence>
<keyword evidence="7 14" id="KW-1133">Transmembrane helix</keyword>
<evidence type="ECO:0000256" key="12">
    <source>
        <dbReference type="ARBA" id="ARBA00047524"/>
    </source>
</evidence>
<evidence type="ECO:0000256" key="11">
    <source>
        <dbReference type="ARBA" id="ARBA00023201"/>
    </source>
</evidence>
<evidence type="ECO:0000256" key="10">
    <source>
        <dbReference type="ARBA" id="ARBA00023136"/>
    </source>
</evidence>
<evidence type="ECO:0000256" key="2">
    <source>
        <dbReference type="ARBA" id="ARBA00022448"/>
    </source>
</evidence>
<evidence type="ECO:0000256" key="4">
    <source>
        <dbReference type="ARBA" id="ARBA00022538"/>
    </source>
</evidence>
<dbReference type="Gene3D" id="6.10.140.1330">
    <property type="match status" value="1"/>
</dbReference>
<keyword evidence="9" id="KW-0406">Ion transport</keyword>
<keyword evidence="11" id="KW-0739">Sodium transport</keyword>
<dbReference type="PANTHER" id="PTHR10110">
    <property type="entry name" value="SODIUM/HYDROGEN EXCHANGER"/>
    <property type="match status" value="1"/>
</dbReference>
<dbReference type="Pfam" id="PF00999">
    <property type="entry name" value="Na_H_Exchanger"/>
    <property type="match status" value="1"/>
</dbReference>
<keyword evidence="17" id="KW-1185">Reference proteome</keyword>
<dbReference type="GO" id="GO:0015385">
    <property type="term" value="F:sodium:proton antiporter activity"/>
    <property type="evidence" value="ECO:0007669"/>
    <property type="project" value="InterPro"/>
</dbReference>
<feature type="transmembrane region" description="Helical" evidence="14">
    <location>
        <begin position="186"/>
        <end position="206"/>
    </location>
</feature>
<feature type="transmembrane region" description="Helical" evidence="14">
    <location>
        <begin position="284"/>
        <end position="302"/>
    </location>
</feature>
<dbReference type="GO" id="GO:0005886">
    <property type="term" value="C:plasma membrane"/>
    <property type="evidence" value="ECO:0007669"/>
    <property type="project" value="UniProtKB-SubCell"/>
</dbReference>
<feature type="transmembrane region" description="Helical" evidence="14">
    <location>
        <begin position="155"/>
        <end position="174"/>
    </location>
</feature>
<keyword evidence="10 14" id="KW-0472">Membrane</keyword>
<keyword evidence="5 14" id="KW-0812">Transmembrane</keyword>
<comment type="catalytic activity">
    <reaction evidence="12">
        <text>Na(+)(in) + H(+)(out) = Na(+)(out) + H(+)(in)</text>
        <dbReference type="Rhea" id="RHEA:29419"/>
        <dbReference type="ChEBI" id="CHEBI:15378"/>
        <dbReference type="ChEBI" id="CHEBI:29101"/>
    </reaction>
</comment>
<dbReference type="GO" id="GO:0009941">
    <property type="term" value="C:chloroplast envelope"/>
    <property type="evidence" value="ECO:0007669"/>
    <property type="project" value="TreeGrafter"/>
</dbReference>
<feature type="transmembrane region" description="Helical" evidence="14">
    <location>
        <begin position="126"/>
        <end position="143"/>
    </location>
</feature>
<feature type="transmembrane region" description="Helical" evidence="14">
    <location>
        <begin position="38"/>
        <end position="56"/>
    </location>
</feature>
<feature type="domain" description="Cation/H+ exchanger transmembrane" evidence="15">
    <location>
        <begin position="46"/>
        <end position="348"/>
    </location>
</feature>
<dbReference type="PANTHER" id="PTHR10110:SF86">
    <property type="entry name" value="SODIUM_HYDROGEN EXCHANGER 7"/>
    <property type="match status" value="1"/>
</dbReference>
<protein>
    <recommendedName>
        <fullName evidence="15">Cation/H+ exchanger transmembrane domain-containing protein</fullName>
    </recommendedName>
</protein>
<keyword evidence="6" id="KW-0630">Potassium</keyword>
<reference evidence="16" key="1">
    <citation type="submission" date="2023-03" db="EMBL/GenBank/DDBJ databases">
        <title>Chromosome-scale reference genome and RAD-based genetic map of yellow starthistle (Centaurea solstitialis) reveal putative structural variation and QTLs associated with invader traits.</title>
        <authorList>
            <person name="Reatini B."/>
            <person name="Cang F.A."/>
            <person name="Jiang Q."/>
            <person name="Mckibben M.T.W."/>
            <person name="Barker M.S."/>
            <person name="Rieseberg L.H."/>
            <person name="Dlugosch K.M."/>
        </authorList>
    </citation>
    <scope>NUCLEOTIDE SEQUENCE</scope>
    <source>
        <strain evidence="16">CAN-66</strain>
        <tissue evidence="16">Leaf</tissue>
    </source>
</reference>
<evidence type="ECO:0000256" key="8">
    <source>
        <dbReference type="ARBA" id="ARBA00023053"/>
    </source>
</evidence>
<sequence>MLSKSIMAMVVETPWPNVFIAAAEEEEEEADSWNPTDAVLFVGISLVLGIATRHLLGGTRVPYTVALLLLGIAMGSLGLYNQSINLSITVILSFLKSLYSAEYGTSHRLGKVGDGIRIWANIDADLLLAVFLPALLFESSFLMEVHQIKKCMAQMIILAGPGVLISTFILGSALKLLFPYNWSWKTSFLLGGLLGATDPVAVIALLKELGASKKLSTIIEGESLMNDGVAIVVYTLFFRMVTGSSFSWETVIKFLATASLGAVGMGVAFGLVSYLWLGYIFNDTVIEITLTVAVSYLAYFMSQEGSDISGVLTVTALGMFYAAVARTAFSGEVQHRLHHFWYFRTCMFL</sequence>
<comment type="caution">
    <text evidence="16">The sequence shown here is derived from an EMBL/GenBank/DDBJ whole genome shotgun (WGS) entry which is preliminary data.</text>
</comment>
<evidence type="ECO:0000256" key="7">
    <source>
        <dbReference type="ARBA" id="ARBA00022989"/>
    </source>
</evidence>
<organism evidence="16 17">
    <name type="scientific">Centaurea solstitialis</name>
    <name type="common">yellow star-thistle</name>
    <dbReference type="NCBI Taxonomy" id="347529"/>
    <lineage>
        <taxon>Eukaryota</taxon>
        <taxon>Viridiplantae</taxon>
        <taxon>Streptophyta</taxon>
        <taxon>Embryophyta</taxon>
        <taxon>Tracheophyta</taxon>
        <taxon>Spermatophyta</taxon>
        <taxon>Magnoliopsida</taxon>
        <taxon>eudicotyledons</taxon>
        <taxon>Gunneridae</taxon>
        <taxon>Pentapetalae</taxon>
        <taxon>asterids</taxon>
        <taxon>campanulids</taxon>
        <taxon>Asterales</taxon>
        <taxon>Asteraceae</taxon>
        <taxon>Carduoideae</taxon>
        <taxon>Cardueae</taxon>
        <taxon>Centaureinae</taxon>
        <taxon>Centaurea</taxon>
    </lineage>
</organism>
<keyword evidence="4" id="KW-0633">Potassium transport</keyword>
<name>A0AA38SQB3_9ASTR</name>
<evidence type="ECO:0000313" key="16">
    <source>
        <dbReference type="EMBL" id="KAJ9546884.1"/>
    </source>
</evidence>
<dbReference type="GO" id="GO:0051453">
    <property type="term" value="P:regulation of intracellular pH"/>
    <property type="evidence" value="ECO:0007669"/>
    <property type="project" value="TreeGrafter"/>
</dbReference>
<feature type="transmembrane region" description="Helical" evidence="14">
    <location>
        <begin position="308"/>
        <end position="329"/>
    </location>
</feature>
<evidence type="ECO:0000259" key="15">
    <source>
        <dbReference type="Pfam" id="PF00999"/>
    </source>
</evidence>
<comment type="catalytic activity">
    <reaction evidence="13">
        <text>K(+)(in) + H(+)(out) = K(+)(out) + H(+)(in)</text>
        <dbReference type="Rhea" id="RHEA:29467"/>
        <dbReference type="ChEBI" id="CHEBI:15378"/>
        <dbReference type="ChEBI" id="CHEBI:29103"/>
    </reaction>
</comment>
<dbReference type="AlphaFoldDB" id="A0AA38SQB3"/>
<evidence type="ECO:0000256" key="6">
    <source>
        <dbReference type="ARBA" id="ARBA00022958"/>
    </source>
</evidence>
<evidence type="ECO:0000256" key="1">
    <source>
        <dbReference type="ARBA" id="ARBA00004651"/>
    </source>
</evidence>
<evidence type="ECO:0000313" key="17">
    <source>
        <dbReference type="Proteomes" id="UP001172457"/>
    </source>
</evidence>
<dbReference type="InterPro" id="IPR006153">
    <property type="entry name" value="Cation/H_exchanger_TM"/>
</dbReference>
<dbReference type="InterPro" id="IPR018422">
    <property type="entry name" value="Cation/H_exchanger_CPA1"/>
</dbReference>
<evidence type="ECO:0000256" key="14">
    <source>
        <dbReference type="SAM" id="Phobius"/>
    </source>
</evidence>
<gene>
    <name evidence="16" type="ORF">OSB04_019427</name>
</gene>
<keyword evidence="3" id="KW-1003">Cell membrane</keyword>
<evidence type="ECO:0000256" key="13">
    <source>
        <dbReference type="ARBA" id="ARBA00047912"/>
    </source>
</evidence>
<evidence type="ECO:0000256" key="5">
    <source>
        <dbReference type="ARBA" id="ARBA00022692"/>
    </source>
</evidence>
<evidence type="ECO:0000256" key="3">
    <source>
        <dbReference type="ARBA" id="ARBA00022475"/>
    </source>
</evidence>
<dbReference type="EMBL" id="JARYMX010000005">
    <property type="protein sequence ID" value="KAJ9546884.1"/>
    <property type="molecule type" value="Genomic_DNA"/>
</dbReference>